<evidence type="ECO:0000256" key="7">
    <source>
        <dbReference type="ARBA" id="ARBA00022737"/>
    </source>
</evidence>
<keyword evidence="9 16" id="KW-0472">Membrane</keyword>
<dbReference type="GO" id="GO:0019864">
    <property type="term" value="F:IgG binding"/>
    <property type="evidence" value="ECO:0007669"/>
    <property type="project" value="UniProtKB-KW"/>
</dbReference>
<dbReference type="InterPro" id="IPR013783">
    <property type="entry name" value="Ig-like_fold"/>
</dbReference>
<keyword evidence="7" id="KW-0677">Repeat</keyword>
<keyword evidence="10" id="KW-1015">Disulfide bond</keyword>
<dbReference type="STRING" id="9258.ENSOANP00000000366"/>
<dbReference type="PANTHER" id="PTHR11481:SF103">
    <property type="entry name" value="LOW AFFINITY IMMUNOGLOBULIN GAMMA FC REGION RECEPTOR III-A-RELATED"/>
    <property type="match status" value="1"/>
</dbReference>
<keyword evidence="20" id="KW-1185">Reference proteome</keyword>
<dbReference type="eggNOG" id="ENOG502S1XR">
    <property type="taxonomic scope" value="Eukaryota"/>
</dbReference>
<feature type="domain" description="Ig-like" evidence="18">
    <location>
        <begin position="21"/>
        <end position="98"/>
    </location>
</feature>
<dbReference type="FunFam" id="2.60.40.10:FF:000356">
    <property type="entry name" value="Low affinity immunoglobulin gamma Fc region receptor III-A"/>
    <property type="match status" value="1"/>
</dbReference>
<evidence type="ECO:0000256" key="4">
    <source>
        <dbReference type="ARBA" id="ARBA00022588"/>
    </source>
</evidence>
<evidence type="ECO:0000256" key="1">
    <source>
        <dbReference type="ARBA" id="ARBA00004236"/>
    </source>
</evidence>
<keyword evidence="3" id="KW-0597">Phosphoprotein</keyword>
<keyword evidence="16" id="KW-1133">Transmembrane helix</keyword>
<dbReference type="OMA" id="FFIPRAN"/>
<dbReference type="InterPro" id="IPR036179">
    <property type="entry name" value="Ig-like_dom_sf"/>
</dbReference>
<keyword evidence="2" id="KW-1003">Cell membrane</keyword>
<dbReference type="FunFam" id="2.60.40.10:FF:000217">
    <property type="entry name" value="High affinity immunoglobulin gamma Fc receptor I"/>
    <property type="match status" value="1"/>
</dbReference>
<dbReference type="SUPFAM" id="SSF48726">
    <property type="entry name" value="Immunoglobulin"/>
    <property type="match status" value="3"/>
</dbReference>
<protein>
    <recommendedName>
        <fullName evidence="14">High affinity immunoglobulin gamma Fc receptor I</fullName>
    </recommendedName>
    <alternativeName>
        <fullName evidence="15">Fc-gamma RI</fullName>
    </alternativeName>
</protein>
<keyword evidence="6 17" id="KW-0732">Signal</keyword>
<dbReference type="GeneTree" id="ENSGT01050000244808"/>
<feature type="domain" description="Ig-like" evidence="18">
    <location>
        <begin position="193"/>
        <end position="264"/>
    </location>
</feature>
<dbReference type="GO" id="GO:0045087">
    <property type="term" value="P:innate immune response"/>
    <property type="evidence" value="ECO:0007669"/>
    <property type="project" value="UniProtKB-KW"/>
</dbReference>
<evidence type="ECO:0000256" key="12">
    <source>
        <dbReference type="ARBA" id="ARBA00023319"/>
    </source>
</evidence>
<dbReference type="OrthoDB" id="9950534at2759"/>
<dbReference type="RefSeq" id="XP_016082464.2">
    <property type="nucleotide sequence ID" value="XM_016226978.2"/>
</dbReference>
<organism evidence="19 20">
    <name type="scientific">Ornithorhynchus anatinus</name>
    <name type="common">Duckbill platypus</name>
    <dbReference type="NCBI Taxonomy" id="9258"/>
    <lineage>
        <taxon>Eukaryota</taxon>
        <taxon>Metazoa</taxon>
        <taxon>Chordata</taxon>
        <taxon>Craniata</taxon>
        <taxon>Vertebrata</taxon>
        <taxon>Euteleostomi</taxon>
        <taxon>Mammalia</taxon>
        <taxon>Monotremata</taxon>
        <taxon>Ornithorhynchidae</taxon>
        <taxon>Ornithorhynchus</taxon>
    </lineage>
</organism>
<evidence type="ECO:0000313" key="19">
    <source>
        <dbReference type="Ensembl" id="ENSOANP00000000366.3"/>
    </source>
</evidence>
<dbReference type="FunFam" id="2.60.40.10:FF:000651">
    <property type="entry name" value="Fc receptor like 1"/>
    <property type="match status" value="1"/>
</dbReference>
<dbReference type="HOGENOM" id="CLU_023383_3_0_1"/>
<keyword evidence="12" id="KW-0393">Immunoglobulin domain</keyword>
<reference evidence="19" key="2">
    <citation type="submission" date="2025-08" db="UniProtKB">
        <authorList>
            <consortium name="Ensembl"/>
        </authorList>
    </citation>
    <scope>IDENTIFICATION</scope>
    <source>
        <strain evidence="19">Glennie</strain>
    </source>
</reference>
<keyword evidence="16" id="KW-0812">Transmembrane</keyword>
<dbReference type="KEGG" id="oaa:100093395"/>
<evidence type="ECO:0000256" key="14">
    <source>
        <dbReference type="ARBA" id="ARBA00071992"/>
    </source>
</evidence>
<evidence type="ECO:0000256" key="3">
    <source>
        <dbReference type="ARBA" id="ARBA00022553"/>
    </source>
</evidence>
<dbReference type="GO" id="GO:0019770">
    <property type="term" value="F:IgG receptor activity"/>
    <property type="evidence" value="ECO:0007669"/>
    <property type="project" value="UniProtKB-ARBA"/>
</dbReference>
<dbReference type="FunCoup" id="F6PVY6">
    <property type="interactions" value="292"/>
</dbReference>
<proteinExistence type="inferred from homology"/>
<dbReference type="Ensembl" id="ENSOANT00000000366.3">
    <property type="protein sequence ID" value="ENSOANP00000000366.3"/>
    <property type="gene ID" value="ENSOANG00000000208.4"/>
</dbReference>
<dbReference type="InterPro" id="IPR050488">
    <property type="entry name" value="Ig_Fc_receptor"/>
</dbReference>
<evidence type="ECO:0000256" key="8">
    <source>
        <dbReference type="ARBA" id="ARBA00022859"/>
    </source>
</evidence>
<dbReference type="GO" id="GO:0009897">
    <property type="term" value="C:external side of plasma membrane"/>
    <property type="evidence" value="ECO:0000318"/>
    <property type="project" value="GO_Central"/>
</dbReference>
<dbReference type="PANTHER" id="PTHR11481">
    <property type="entry name" value="IMMUNOGLOBULIN FC RECEPTOR"/>
    <property type="match status" value="1"/>
</dbReference>
<dbReference type="GO" id="GO:0004888">
    <property type="term" value="F:transmembrane signaling receptor activity"/>
    <property type="evidence" value="ECO:0000318"/>
    <property type="project" value="GO_Central"/>
</dbReference>
<evidence type="ECO:0000256" key="2">
    <source>
        <dbReference type="ARBA" id="ARBA00022475"/>
    </source>
</evidence>
<evidence type="ECO:0000256" key="9">
    <source>
        <dbReference type="ARBA" id="ARBA00023136"/>
    </source>
</evidence>
<dbReference type="Proteomes" id="UP000002279">
    <property type="component" value="Chromosome X5"/>
</dbReference>
<dbReference type="AlphaFoldDB" id="F6PVY6"/>
<dbReference type="SMART" id="SM00409">
    <property type="entry name" value="IG"/>
    <property type="match status" value="3"/>
</dbReference>
<reference evidence="19" key="3">
    <citation type="submission" date="2025-09" db="UniProtKB">
        <authorList>
            <consortium name="Ensembl"/>
        </authorList>
    </citation>
    <scope>IDENTIFICATION</scope>
    <source>
        <strain evidence="19">Glennie</strain>
    </source>
</reference>
<dbReference type="GO" id="GO:0007166">
    <property type="term" value="P:cell surface receptor signaling pathway"/>
    <property type="evidence" value="ECO:0000318"/>
    <property type="project" value="GO_Central"/>
</dbReference>
<keyword evidence="4" id="KW-0399">Innate immunity</keyword>
<keyword evidence="5" id="KW-0390">IgG-binding protein</keyword>
<dbReference type="Pfam" id="PF13927">
    <property type="entry name" value="Ig_3"/>
    <property type="match status" value="1"/>
</dbReference>
<dbReference type="GO" id="GO:0016064">
    <property type="term" value="P:immunoglobulin mediated immune response"/>
    <property type="evidence" value="ECO:0000318"/>
    <property type="project" value="GO_Central"/>
</dbReference>
<gene>
    <name evidence="19" type="primary">LOC100093395</name>
</gene>
<evidence type="ECO:0000256" key="6">
    <source>
        <dbReference type="ARBA" id="ARBA00022729"/>
    </source>
</evidence>
<keyword evidence="11" id="KW-0325">Glycoprotein</keyword>
<name>F6PVY6_ORNAN</name>
<dbReference type="GeneID" id="100093395"/>
<evidence type="ECO:0000313" key="20">
    <source>
        <dbReference type="Proteomes" id="UP000002279"/>
    </source>
</evidence>
<evidence type="ECO:0000256" key="5">
    <source>
        <dbReference type="ARBA" id="ARBA00022652"/>
    </source>
</evidence>
<evidence type="ECO:0000256" key="10">
    <source>
        <dbReference type="ARBA" id="ARBA00023157"/>
    </source>
</evidence>
<sequence>MWMMTFLLVLALGLGRAVDLPKAMLTLNPRWVSVFREDNVTLSCNGPYSPGNTTTRWFHNGMETGTRTPTYSIWATTSEDRGDYRCQTGGSTLSDPIRLDVYSDWLLLQASDWVLLEGDQLTLRCRGWRDQLVYKVTFYQDGTARIYSLIPTDFFIPRANRSHSGSYNCSGIIKEGSYVSSALNITVLELFPPPILRAAPSTEPREGSLLNLTCDTRLDPRRPDSRLRFSFYRDNRTVRGWDGSPEYRIPVAGSGDSGSYRCEAATDPQTFWKQSPELWIWVQRTPSCCPPVWFHALFYPVVGILFAWSTFLYITLRRKLRCPVRKKMDRKFSWGSYMGEQGEEEEEW</sequence>
<reference evidence="19 20" key="1">
    <citation type="journal article" date="2008" name="Nature">
        <title>Genome analysis of the platypus reveals unique signatures of evolution.</title>
        <authorList>
            <person name="Warren W.C."/>
            <person name="Hillier L.W."/>
            <person name="Marshall Graves J.A."/>
            <person name="Birney E."/>
            <person name="Ponting C.P."/>
            <person name="Grutzner F."/>
            <person name="Belov K."/>
            <person name="Miller W."/>
            <person name="Clarke L."/>
            <person name="Chinwalla A.T."/>
            <person name="Yang S.P."/>
            <person name="Heger A."/>
            <person name="Locke D.P."/>
            <person name="Miethke P."/>
            <person name="Waters P.D."/>
            <person name="Veyrunes F."/>
            <person name="Fulton L."/>
            <person name="Fulton B."/>
            <person name="Graves T."/>
            <person name="Wallis J."/>
            <person name="Puente X.S."/>
            <person name="Lopez-Otin C."/>
            <person name="Ordonez G.R."/>
            <person name="Eichler E.E."/>
            <person name="Chen L."/>
            <person name="Cheng Z."/>
            <person name="Deakin J.E."/>
            <person name="Alsop A."/>
            <person name="Thompson K."/>
            <person name="Kirby P."/>
            <person name="Papenfuss A.T."/>
            <person name="Wakefield M.J."/>
            <person name="Olender T."/>
            <person name="Lancet D."/>
            <person name="Huttley G.A."/>
            <person name="Smit A.F."/>
            <person name="Pask A."/>
            <person name="Temple-Smith P."/>
            <person name="Batzer M.A."/>
            <person name="Walker J.A."/>
            <person name="Konkel M.K."/>
            <person name="Harris R.S."/>
            <person name="Whittington C.M."/>
            <person name="Wong E.S."/>
            <person name="Gemmell N.J."/>
            <person name="Buschiazzo E."/>
            <person name="Vargas Jentzsch I.M."/>
            <person name="Merkel A."/>
            <person name="Schmitz J."/>
            <person name="Zemann A."/>
            <person name="Churakov G."/>
            <person name="Kriegs J.O."/>
            <person name="Brosius J."/>
            <person name="Murchison E.P."/>
            <person name="Sachidanandam R."/>
            <person name="Smith C."/>
            <person name="Hannon G.J."/>
            <person name="Tsend-Ayush E."/>
            <person name="McMillan D."/>
            <person name="Attenborough R."/>
            <person name="Rens W."/>
            <person name="Ferguson-Smith M."/>
            <person name="Lefevre C.M."/>
            <person name="Sharp J.A."/>
            <person name="Nicholas K.R."/>
            <person name="Ray D.A."/>
            <person name="Kube M."/>
            <person name="Reinhardt R."/>
            <person name="Pringle T.H."/>
            <person name="Taylor J."/>
            <person name="Jones R.C."/>
            <person name="Nixon B."/>
            <person name="Dacheux J.L."/>
            <person name="Niwa H."/>
            <person name="Sekita Y."/>
            <person name="Huang X."/>
            <person name="Stark A."/>
            <person name="Kheradpour P."/>
            <person name="Kellis M."/>
            <person name="Flicek P."/>
            <person name="Chen Y."/>
            <person name="Webber C."/>
            <person name="Hardison R."/>
            <person name="Nelson J."/>
            <person name="Hallsworth-Pepin K."/>
            <person name="Delehaunty K."/>
            <person name="Markovic C."/>
            <person name="Minx P."/>
            <person name="Feng Y."/>
            <person name="Kremitzki C."/>
            <person name="Mitreva M."/>
            <person name="Glasscock J."/>
            <person name="Wylie T."/>
            <person name="Wohldmann P."/>
            <person name="Thiru P."/>
            <person name="Nhan M.N."/>
            <person name="Pohl C.S."/>
            <person name="Smith S.M."/>
            <person name="Hou S."/>
            <person name="Nefedov M."/>
            <person name="de Jong P.J."/>
            <person name="Renfree M.B."/>
            <person name="Mardis E.R."/>
            <person name="Wilson R.K."/>
        </authorList>
    </citation>
    <scope>NUCLEOTIDE SEQUENCE [LARGE SCALE GENOMIC DNA]</scope>
    <source>
        <strain evidence="19 20">Glennie</strain>
    </source>
</reference>
<evidence type="ECO:0000259" key="18">
    <source>
        <dbReference type="PROSITE" id="PS50835"/>
    </source>
</evidence>
<comment type="similarity">
    <text evidence="13">Belongs to the immunoglobulin superfamily. FCGR1 family.</text>
</comment>
<feature type="signal peptide" evidence="17">
    <location>
        <begin position="1"/>
        <end position="17"/>
    </location>
</feature>
<comment type="subcellular location">
    <subcellularLocation>
        <location evidence="1">Cell membrane</location>
    </subcellularLocation>
</comment>
<dbReference type="Bgee" id="ENSOANG00000000208">
    <property type="expression patterns" value="Expressed in heart and 5 other cell types or tissues"/>
</dbReference>
<dbReference type="InterPro" id="IPR007110">
    <property type="entry name" value="Ig-like_dom"/>
</dbReference>
<evidence type="ECO:0000256" key="16">
    <source>
        <dbReference type="SAM" id="Phobius"/>
    </source>
</evidence>
<feature type="chain" id="PRO_5027888322" description="High affinity immunoglobulin gamma Fc receptor I" evidence="17">
    <location>
        <begin position="18"/>
        <end position="348"/>
    </location>
</feature>
<dbReference type="InParanoid" id="F6PVY6"/>
<evidence type="ECO:0000256" key="15">
    <source>
        <dbReference type="ARBA" id="ARBA00083540"/>
    </source>
</evidence>
<evidence type="ECO:0000256" key="11">
    <source>
        <dbReference type="ARBA" id="ARBA00023180"/>
    </source>
</evidence>
<dbReference type="GO" id="GO:0001788">
    <property type="term" value="P:antibody-dependent cellular cytotoxicity"/>
    <property type="evidence" value="ECO:0007669"/>
    <property type="project" value="UniProtKB-ARBA"/>
</dbReference>
<dbReference type="Pfam" id="PF13895">
    <property type="entry name" value="Ig_2"/>
    <property type="match status" value="2"/>
</dbReference>
<dbReference type="Gene3D" id="2.60.40.10">
    <property type="entry name" value="Immunoglobulins"/>
    <property type="match status" value="3"/>
</dbReference>
<accession>F6PVY6</accession>
<feature type="transmembrane region" description="Helical" evidence="16">
    <location>
        <begin position="292"/>
        <end position="316"/>
    </location>
</feature>
<keyword evidence="8" id="KW-0391">Immunity</keyword>
<evidence type="ECO:0000256" key="17">
    <source>
        <dbReference type="SAM" id="SignalP"/>
    </source>
</evidence>
<dbReference type="GO" id="GO:0006911">
    <property type="term" value="P:phagocytosis, engulfment"/>
    <property type="evidence" value="ECO:0007669"/>
    <property type="project" value="UniProtKB-ARBA"/>
</dbReference>
<evidence type="ECO:0000256" key="13">
    <source>
        <dbReference type="ARBA" id="ARBA00061183"/>
    </source>
</evidence>
<dbReference type="InterPro" id="IPR003599">
    <property type="entry name" value="Ig_sub"/>
</dbReference>
<dbReference type="PROSITE" id="PS50835">
    <property type="entry name" value="IG_LIKE"/>
    <property type="match status" value="2"/>
</dbReference>